<dbReference type="Pfam" id="PF13154">
    <property type="entry name" value="DUF3991"/>
    <property type="match status" value="1"/>
</dbReference>
<dbReference type="Proteomes" id="UP001199525">
    <property type="component" value="Unassembled WGS sequence"/>
</dbReference>
<comment type="similarity">
    <text evidence="1">Belongs to the plasmid mobilization pre family.</text>
</comment>
<evidence type="ECO:0000256" key="1">
    <source>
        <dbReference type="ARBA" id="ARBA00010657"/>
    </source>
</evidence>
<proteinExistence type="inferred from homology"/>
<feature type="domain" description="DUF3991" evidence="2">
    <location>
        <begin position="408"/>
        <end position="485"/>
    </location>
</feature>
<sequence length="602" mass="68151">MVALAILRVEKLKSFGNIGGSEKHTARLQDTPNADPTKQNIRLIGAEDERSLEEVVKELIKSKTNYQPRKDAVLCSEIFLSASPEYFRPDDLSMAGTWNEEKMQDFSNTSQKWLIEKYGDKCVRAELHLDESTPHIHAYIVPVNEKTKRLSYKEMFGGSVAQGRLKMSQLQDSYAVALAPLGIQRGVKGSKAKHIQVQEYYQAVNSHPLSLELERFAPLPGETAQELLERIKNDRRIQQLDHQLADRRRIIQLEKRASASSIASEKLRQKMEGQIAYLEHENLEWRQKADLLRDLPLADVSWALGLDSVDGRWKGYGHIISINSSKFYDFAPQQQRGGGGAIDLVMHVNNCNFHQAIAWLYESFGETGVQKAAIAHSLNLTNEIIHSQPCPKFQRPVEDKALWSEVAQYLTSKRGMPPNFVQALYQRGLIYADAHQNAVFVMRNFDDQTNGAFLRGTKGENNTFKGYHKGTKRSDSWFYFHLGGQAQGKVERAVLCKSPIEALSFATLELKAYKGIVQQRTMYLAVDNPKSLPVDFLSTVPVVEMAFDNDAWGHETALTIGHLLKNATTVISKAKGKDWNEQLVEKLYFQQQKLSSQQDIEI</sequence>
<gene>
    <name evidence="3" type="ORF">LC586_15535</name>
</gene>
<dbReference type="EMBL" id="JAIVFQ010000019">
    <property type="protein sequence ID" value="MCC5600595.1"/>
    <property type="molecule type" value="Genomic_DNA"/>
</dbReference>
<dbReference type="NCBIfam" id="NF041497">
    <property type="entry name" value="MobV"/>
    <property type="match status" value="1"/>
</dbReference>
<organism evidence="3 4">
    <name type="scientific">Nostoc favosum CHAB5714</name>
    <dbReference type="NCBI Taxonomy" id="2780399"/>
    <lineage>
        <taxon>Bacteria</taxon>
        <taxon>Bacillati</taxon>
        <taxon>Cyanobacteriota</taxon>
        <taxon>Cyanophyceae</taxon>
        <taxon>Nostocales</taxon>
        <taxon>Nostocaceae</taxon>
        <taxon>Nostoc</taxon>
        <taxon>Nostoc favosum</taxon>
    </lineage>
</organism>
<dbReference type="Gene3D" id="3.30.930.30">
    <property type="match status" value="1"/>
</dbReference>
<dbReference type="Pfam" id="PF01076">
    <property type="entry name" value="Mob_Pre"/>
    <property type="match status" value="1"/>
</dbReference>
<protein>
    <submittedName>
        <fullName evidence="3">Plasmid recombination protein</fullName>
    </submittedName>
</protein>
<dbReference type="InterPro" id="IPR025054">
    <property type="entry name" value="DUF3991"/>
</dbReference>
<keyword evidence="4" id="KW-1185">Reference proteome</keyword>
<dbReference type="InterPro" id="IPR001668">
    <property type="entry name" value="Mob_Pre"/>
</dbReference>
<reference evidence="3 4" key="1">
    <citation type="journal article" date="2021" name="Microorganisms">
        <title>Genome Evolution of Filamentous Cyanobacterium Nostoc Species: From Facultative Symbiosis to Free Living.</title>
        <authorList>
            <person name="Huo D."/>
            <person name="Li H."/>
            <person name="Cai F."/>
            <person name="Guo X."/>
            <person name="Qiao Z."/>
            <person name="Wang W."/>
            <person name="Yu G."/>
            <person name="Li R."/>
        </authorList>
    </citation>
    <scope>NUCLEOTIDE SEQUENCE [LARGE SCALE GENOMIC DNA]</scope>
    <source>
        <strain evidence="3 4">CHAB 5714</strain>
    </source>
</reference>
<comment type="caution">
    <text evidence="3">The sequence shown here is derived from an EMBL/GenBank/DDBJ whole genome shotgun (WGS) entry which is preliminary data.</text>
</comment>
<evidence type="ECO:0000313" key="3">
    <source>
        <dbReference type="EMBL" id="MCC5600595.1"/>
    </source>
</evidence>
<dbReference type="Gene3D" id="3.40.1360.10">
    <property type="match status" value="1"/>
</dbReference>
<evidence type="ECO:0000313" key="4">
    <source>
        <dbReference type="Proteomes" id="UP001199525"/>
    </source>
</evidence>
<accession>A0ABS8I8S8</accession>
<name>A0ABS8I8S8_9NOSO</name>
<dbReference type="SUPFAM" id="SSF57783">
    <property type="entry name" value="Zinc beta-ribbon"/>
    <property type="match status" value="1"/>
</dbReference>
<dbReference type="RefSeq" id="WP_229485660.1">
    <property type="nucleotide sequence ID" value="NZ_JAIVFQ010000019.1"/>
</dbReference>
<dbReference type="CDD" id="cd17242">
    <property type="entry name" value="MobM_relaxase"/>
    <property type="match status" value="1"/>
</dbReference>
<evidence type="ECO:0000259" key="2">
    <source>
        <dbReference type="Pfam" id="PF13154"/>
    </source>
</evidence>